<dbReference type="VEuPathDB" id="TriTrypDB:BSAL_21235"/>
<keyword evidence="1" id="KW-0472">Membrane</keyword>
<feature type="transmembrane region" description="Helical" evidence="1">
    <location>
        <begin position="146"/>
        <end position="165"/>
    </location>
</feature>
<feature type="transmembrane region" description="Helical" evidence="1">
    <location>
        <begin position="202"/>
        <end position="221"/>
    </location>
</feature>
<name>A0A0S4JD42_BODSA</name>
<evidence type="ECO:0000256" key="1">
    <source>
        <dbReference type="SAM" id="Phobius"/>
    </source>
</evidence>
<gene>
    <name evidence="2" type="ORF">BSAL_21235</name>
</gene>
<reference evidence="3" key="1">
    <citation type="submission" date="2015-09" db="EMBL/GenBank/DDBJ databases">
        <authorList>
            <consortium name="Pathogen Informatics"/>
        </authorList>
    </citation>
    <scope>NUCLEOTIDE SEQUENCE [LARGE SCALE GENOMIC DNA]</scope>
    <source>
        <strain evidence="3">Lake Konstanz</strain>
    </source>
</reference>
<sequence>MSLLLQPTVTMSVLSLSALGGGGGDVVLGLIGLTVYIVPCVYLGWMTTARLQCIAIPELSTTRKRRGQEAHPSKIPIVVEVLVAERVKWVSQRREARVYYRHFGAVFEGYVGGRTWFVWIEMGTGLAYGVLTGFEPSTDAGCRAQLWVNFVLSVAILASAALWPYNGLLWNLNYALNAAVMMAVAVLMVLKDDDASGVVAMVAAWVAVAFTLFDTTLRAVVGGLANALRRLVGLIPRDTTLWNGTFVPLTNVPLKLQKRRKRSDASERSISDVFVTDRHWLQPSSTTKAQVRALRDLIELIAKDRKVLCVEEEWVA</sequence>
<protein>
    <submittedName>
        <fullName evidence="2">Membrane-associated protein, putative</fullName>
    </submittedName>
</protein>
<dbReference type="EMBL" id="CYKH01001740">
    <property type="protein sequence ID" value="CUG89473.1"/>
    <property type="molecule type" value="Genomic_DNA"/>
</dbReference>
<accession>A0A0S4JD42</accession>
<dbReference type="Proteomes" id="UP000051952">
    <property type="component" value="Unassembled WGS sequence"/>
</dbReference>
<organism evidence="2 3">
    <name type="scientific">Bodo saltans</name>
    <name type="common">Flagellated protozoan</name>
    <dbReference type="NCBI Taxonomy" id="75058"/>
    <lineage>
        <taxon>Eukaryota</taxon>
        <taxon>Discoba</taxon>
        <taxon>Euglenozoa</taxon>
        <taxon>Kinetoplastea</taxon>
        <taxon>Metakinetoplastina</taxon>
        <taxon>Eubodonida</taxon>
        <taxon>Bodonidae</taxon>
        <taxon>Bodo</taxon>
    </lineage>
</organism>
<evidence type="ECO:0000313" key="2">
    <source>
        <dbReference type="EMBL" id="CUG89473.1"/>
    </source>
</evidence>
<keyword evidence="1" id="KW-1133">Transmembrane helix</keyword>
<dbReference type="AlphaFoldDB" id="A0A0S4JD42"/>
<keyword evidence="1" id="KW-0812">Transmembrane</keyword>
<proteinExistence type="predicted"/>
<feature type="transmembrane region" description="Helical" evidence="1">
    <location>
        <begin position="172"/>
        <end position="190"/>
    </location>
</feature>
<feature type="transmembrane region" description="Helical" evidence="1">
    <location>
        <begin position="28"/>
        <end position="45"/>
    </location>
</feature>
<evidence type="ECO:0000313" key="3">
    <source>
        <dbReference type="Proteomes" id="UP000051952"/>
    </source>
</evidence>
<keyword evidence="3" id="KW-1185">Reference proteome</keyword>